<protein>
    <recommendedName>
        <fullName evidence="5">DNA2/NAM7 helicase helicase domain-containing protein</fullName>
    </recommendedName>
</protein>
<dbReference type="InterPro" id="IPR041677">
    <property type="entry name" value="DNA2/NAM7_AAA_11"/>
</dbReference>
<evidence type="ECO:0000259" key="2">
    <source>
        <dbReference type="Pfam" id="PF13087"/>
    </source>
</evidence>
<dbReference type="GO" id="GO:0001147">
    <property type="term" value="F:transcription termination site sequence-specific DNA binding"/>
    <property type="evidence" value="ECO:0007669"/>
    <property type="project" value="TreeGrafter"/>
</dbReference>
<dbReference type="SUPFAM" id="SSF52540">
    <property type="entry name" value="P-loop containing nucleoside triphosphate hydrolases"/>
    <property type="match status" value="1"/>
</dbReference>
<reference evidence="3 4" key="1">
    <citation type="submission" date="2016-09" db="EMBL/GenBank/DDBJ databases">
        <title>Extensive genetic diversity and differential bi-allelic expression allows diatom success in the polar Southern Ocean.</title>
        <authorList>
            <consortium name="DOE Joint Genome Institute"/>
            <person name="Mock T."/>
            <person name="Otillar R.P."/>
            <person name="Strauss J."/>
            <person name="Dupont C."/>
            <person name="Frickenhaus S."/>
            <person name="Maumus F."/>
            <person name="Mcmullan M."/>
            <person name="Sanges R."/>
            <person name="Schmutz J."/>
            <person name="Toseland A."/>
            <person name="Valas R."/>
            <person name="Veluchamy A."/>
            <person name="Ward B.J."/>
            <person name="Allen A."/>
            <person name="Barry K."/>
            <person name="Falciatore A."/>
            <person name="Ferrante M."/>
            <person name="Fortunato A.E."/>
            <person name="Gloeckner G."/>
            <person name="Gruber A."/>
            <person name="Hipkin R."/>
            <person name="Janech M."/>
            <person name="Kroth P."/>
            <person name="Leese F."/>
            <person name="Lindquist E."/>
            <person name="Lyon B.R."/>
            <person name="Martin J."/>
            <person name="Mayer C."/>
            <person name="Parker M."/>
            <person name="Quesneville H."/>
            <person name="Raymond J."/>
            <person name="Uhlig C."/>
            <person name="Valentin K.U."/>
            <person name="Worden A.Z."/>
            <person name="Armbrust E.V."/>
            <person name="Bowler C."/>
            <person name="Green B."/>
            <person name="Moulton V."/>
            <person name="Van Oosterhout C."/>
            <person name="Grigoriev I."/>
        </authorList>
    </citation>
    <scope>NUCLEOTIDE SEQUENCE [LARGE SCALE GENOMIC DNA]</scope>
    <source>
        <strain evidence="3 4">CCMP1102</strain>
    </source>
</reference>
<accession>A0A1E7FAC6</accession>
<dbReference type="Gene3D" id="3.40.50.300">
    <property type="entry name" value="P-loop containing nucleotide triphosphate hydrolases"/>
    <property type="match status" value="1"/>
</dbReference>
<evidence type="ECO:0000259" key="1">
    <source>
        <dbReference type="Pfam" id="PF13086"/>
    </source>
</evidence>
<dbReference type="PANTHER" id="PTHR10887:SF495">
    <property type="entry name" value="HELICASE SENATAXIN ISOFORM X1-RELATED"/>
    <property type="match status" value="1"/>
</dbReference>
<dbReference type="GO" id="GO:0006369">
    <property type="term" value="P:termination of RNA polymerase II transcription"/>
    <property type="evidence" value="ECO:0007669"/>
    <property type="project" value="TreeGrafter"/>
</dbReference>
<dbReference type="PANTHER" id="PTHR10887">
    <property type="entry name" value="DNA2/NAM7 HELICASE FAMILY"/>
    <property type="match status" value="1"/>
</dbReference>
<proteinExistence type="predicted"/>
<dbReference type="AlphaFoldDB" id="A0A1E7FAC6"/>
<feature type="non-terminal residue" evidence="3">
    <location>
        <position position="1"/>
    </location>
</feature>
<sequence>SRKLKHSKRCLMVCAPTNKAVTVHHTARRLENRLVQKIKGRKEVLATAHKIVKLIGDLSRSRNKKYPTELINSIDFIVGVVDAWNHDDIWHEVLQAADVIFCTLGSTGGSLLKKVVGEVDDLIVDEAAAATEPEIYIPFQYLPRRLLCVGDPRQLPATITSRFAEMMGFSKSLHERLMYDCGYDHIMLETQYRMKPTLSQFPSKYFYEGKLIN</sequence>
<dbReference type="Pfam" id="PF13086">
    <property type="entry name" value="AAA_11"/>
    <property type="match status" value="1"/>
</dbReference>
<dbReference type="InterPro" id="IPR041679">
    <property type="entry name" value="DNA2/NAM7-like_C"/>
</dbReference>
<dbReference type="KEGG" id="fcy:FRACYDRAFT_152502"/>
<dbReference type="GO" id="GO:0004386">
    <property type="term" value="F:helicase activity"/>
    <property type="evidence" value="ECO:0007669"/>
    <property type="project" value="InterPro"/>
</dbReference>
<evidence type="ECO:0000313" key="4">
    <source>
        <dbReference type="Proteomes" id="UP000095751"/>
    </source>
</evidence>
<dbReference type="Pfam" id="PF13087">
    <property type="entry name" value="AAA_12"/>
    <property type="match status" value="1"/>
</dbReference>
<dbReference type="InterPro" id="IPR027417">
    <property type="entry name" value="P-loop_NTPase"/>
</dbReference>
<keyword evidence="4" id="KW-1185">Reference proteome</keyword>
<gene>
    <name evidence="3" type="ORF">FRACYDRAFT_152502</name>
</gene>
<dbReference type="InParanoid" id="A0A1E7FAC6"/>
<dbReference type="OrthoDB" id="43512at2759"/>
<name>A0A1E7FAC6_9STRA</name>
<feature type="non-terminal residue" evidence="3">
    <location>
        <position position="213"/>
    </location>
</feature>
<dbReference type="EMBL" id="KV784359">
    <property type="protein sequence ID" value="OEU15130.1"/>
    <property type="molecule type" value="Genomic_DNA"/>
</dbReference>
<dbReference type="GO" id="GO:0016604">
    <property type="term" value="C:nuclear body"/>
    <property type="evidence" value="ECO:0007669"/>
    <property type="project" value="TreeGrafter"/>
</dbReference>
<feature type="domain" description="DNA2/NAM7 helicase-like C-terminal" evidence="2">
    <location>
        <begin position="170"/>
        <end position="212"/>
    </location>
</feature>
<evidence type="ECO:0008006" key="5">
    <source>
        <dbReference type="Google" id="ProtNLM"/>
    </source>
</evidence>
<dbReference type="InterPro" id="IPR045055">
    <property type="entry name" value="DNA2/NAM7-like"/>
</dbReference>
<organism evidence="3 4">
    <name type="scientific">Fragilariopsis cylindrus CCMP1102</name>
    <dbReference type="NCBI Taxonomy" id="635003"/>
    <lineage>
        <taxon>Eukaryota</taxon>
        <taxon>Sar</taxon>
        <taxon>Stramenopiles</taxon>
        <taxon>Ochrophyta</taxon>
        <taxon>Bacillariophyta</taxon>
        <taxon>Bacillariophyceae</taxon>
        <taxon>Bacillariophycidae</taxon>
        <taxon>Bacillariales</taxon>
        <taxon>Bacillariaceae</taxon>
        <taxon>Fragilariopsis</taxon>
    </lineage>
</organism>
<dbReference type="Proteomes" id="UP000095751">
    <property type="component" value="Unassembled WGS sequence"/>
</dbReference>
<evidence type="ECO:0000313" key="3">
    <source>
        <dbReference type="EMBL" id="OEU15130.1"/>
    </source>
</evidence>
<feature type="domain" description="DNA2/NAM7 helicase helicase" evidence="1">
    <location>
        <begin position="78"/>
        <end position="162"/>
    </location>
</feature>